<comment type="caution">
    <text evidence="3">The sequence shown here is derived from an EMBL/GenBank/DDBJ whole genome shotgun (WGS) entry which is preliminary data.</text>
</comment>
<sequence>MYRKWKRTVAAALMISVAGWGIGGAAGEAKAADRTAFYDDILTQEADWISSMPFASGAIPTYSDPISNYGNKYKVVPYFTHFGLLGLLEKPENGSVVRNYMDWYFARLNRSATATAPAGSVYDYVVETDKQTETPTGDFDSTDSYASTFLDVVRKYVEVTGDSAYALQHKSDILLIADAMLSTQQVDGLTWAKPSYPVKYLMDNTEVYHGLEAIEWLSGNVFGDEAAEASYRQRKEDVYAAIQGLWSDTKQTYAYAKMNDDSLLYPDWNSFYADATSQLFPIWTGVLAPDSERALRLYNTFNEHHPGWPQLNKSDAFPWAIIAYTAALMGDRTRVDQFLASVKTAYIDQAHPWPWYVMESGVTMLAAAHAKRLSDSPAGWTMTNLQDGAALTEQPYTVEGTSEGIATVEMTWTNEGAERSKSFRAEPVGGAWQLPVDGLTNGDYLVDVTAKDRFANVMATQRLRATIRIAGENPIAKAVLVSDRDTLRRGESTELKVLAYREDGATPVDLGGASIGYETDQPALVSIDDQGVLTLKGMNRDMQALHVWASVTKGYDLVRTDTLTLGVSHEALTMADEAMDRTSAWIADRQLDGGAIASDAAGQQIKPALSNIGARGLLLREETVPNVQRYLDWYTGHWNWGDRYGIYGSIDDFRLNGATGQWTSTGGYESASPTIGTFITLLRQHYEKTGRFGLPQSNLDLLTGGIGIMRSQDADGLMWKLPDEPIKLLRPNALTYQGMTDSVWLFRHHFQVSGPADYFAGFADALRNGIQTRLWNDAAGAYDLSSNRLGEKQTADWSKPEDAVAQLSPVYTGVIAADSETAQSLYAKFNESQPAWASGGSFNDFAPAAYAAALMGDQQRVAAYLGRLLTTVKRAGFPDGWTVEQAGYVMLAADAIRSMPASASVSIENPEAGKPLSNGVSQQAKGGASGADRVRIELRERFGTFVYREDIAVQPNGKWHASLKKLKRDVSYELTVSALDAYGYPVSGASASTTFQVGK</sequence>
<keyword evidence="2" id="KW-0732">Signal</keyword>
<organism evidence="3 4">
    <name type="scientific">Cohnella nanjingensis</name>
    <dbReference type="NCBI Taxonomy" id="1387779"/>
    <lineage>
        <taxon>Bacteria</taxon>
        <taxon>Bacillati</taxon>
        <taxon>Bacillota</taxon>
        <taxon>Bacilli</taxon>
        <taxon>Bacillales</taxon>
        <taxon>Paenibacillaceae</taxon>
        <taxon>Cohnella</taxon>
    </lineage>
</organism>
<proteinExistence type="predicted"/>
<dbReference type="InterPro" id="IPR012341">
    <property type="entry name" value="6hp_glycosidase-like_sf"/>
</dbReference>
<protein>
    <recommendedName>
        <fullName evidence="5">Fibronectin type-III domain-containing protein</fullName>
    </recommendedName>
</protein>
<reference evidence="3 4" key="1">
    <citation type="submission" date="2020-08" db="EMBL/GenBank/DDBJ databases">
        <title>Cohnella phylogeny.</title>
        <authorList>
            <person name="Dunlap C."/>
        </authorList>
    </citation>
    <scope>NUCLEOTIDE SEQUENCE [LARGE SCALE GENOMIC DNA]</scope>
    <source>
        <strain evidence="3 4">DSM 28246</strain>
    </source>
</reference>
<accession>A0A7X0RQI5</accession>
<evidence type="ECO:0008006" key="5">
    <source>
        <dbReference type="Google" id="ProtNLM"/>
    </source>
</evidence>
<gene>
    <name evidence="3" type="ORF">H7C19_13035</name>
</gene>
<feature type="signal peptide" evidence="2">
    <location>
        <begin position="1"/>
        <end position="31"/>
    </location>
</feature>
<name>A0A7X0RQI5_9BACL</name>
<dbReference type="SUPFAM" id="SSF48208">
    <property type="entry name" value="Six-hairpin glycosidases"/>
    <property type="match status" value="2"/>
</dbReference>
<dbReference type="InterPro" id="IPR008928">
    <property type="entry name" value="6-hairpin_glycosidase_sf"/>
</dbReference>
<feature type="chain" id="PRO_5030792329" description="Fibronectin type-III domain-containing protein" evidence="2">
    <location>
        <begin position="32"/>
        <end position="999"/>
    </location>
</feature>
<feature type="region of interest" description="Disordered" evidence="1">
    <location>
        <begin position="909"/>
        <end position="928"/>
    </location>
</feature>
<evidence type="ECO:0000256" key="1">
    <source>
        <dbReference type="SAM" id="MobiDB-lite"/>
    </source>
</evidence>
<dbReference type="Gene3D" id="1.50.10.10">
    <property type="match status" value="2"/>
</dbReference>
<dbReference type="GO" id="GO:0005975">
    <property type="term" value="P:carbohydrate metabolic process"/>
    <property type="evidence" value="ECO:0007669"/>
    <property type="project" value="InterPro"/>
</dbReference>
<dbReference type="Proteomes" id="UP000547209">
    <property type="component" value="Unassembled WGS sequence"/>
</dbReference>
<evidence type="ECO:0000256" key="2">
    <source>
        <dbReference type="SAM" id="SignalP"/>
    </source>
</evidence>
<evidence type="ECO:0000313" key="4">
    <source>
        <dbReference type="Proteomes" id="UP000547209"/>
    </source>
</evidence>
<dbReference type="AlphaFoldDB" id="A0A7X0RQI5"/>
<evidence type="ECO:0000313" key="3">
    <source>
        <dbReference type="EMBL" id="MBB6671608.1"/>
    </source>
</evidence>
<keyword evidence="4" id="KW-1185">Reference proteome</keyword>
<dbReference type="EMBL" id="JACJVP010000023">
    <property type="protein sequence ID" value="MBB6671608.1"/>
    <property type="molecule type" value="Genomic_DNA"/>
</dbReference>